<dbReference type="Pfam" id="PF02514">
    <property type="entry name" value="CobN-Mg_chel"/>
    <property type="match status" value="1"/>
</dbReference>
<keyword evidence="2" id="KW-0472">Membrane</keyword>
<evidence type="ECO:0000256" key="2">
    <source>
        <dbReference type="SAM" id="Phobius"/>
    </source>
</evidence>
<organism evidence="4">
    <name type="scientific">uncultured organism</name>
    <dbReference type="NCBI Taxonomy" id="155900"/>
    <lineage>
        <taxon>unclassified sequences</taxon>
        <taxon>environmental samples</taxon>
    </lineage>
</organism>
<proteinExistence type="predicted"/>
<evidence type="ECO:0000256" key="1">
    <source>
        <dbReference type="SAM" id="MobiDB-lite"/>
    </source>
</evidence>
<feature type="compositionally biased region" description="Basic and acidic residues" evidence="1">
    <location>
        <begin position="490"/>
        <end position="518"/>
    </location>
</feature>
<feature type="domain" description="CobN/magnesium chelatase" evidence="3">
    <location>
        <begin position="15"/>
        <end position="388"/>
    </location>
</feature>
<sequence length="550" mass="59059">MAAEALGKGGDGSEAVVLWASDTVRDEGAMVAFGLDMLGVRPVWNARGIVEGLERVPLADGRERRDVVFTTSGLFRDLYGELLVWLDRGTRLALQGSAQTIRERHPALTVALDTALGPVDELGRPGDEPLARNRVAAHWVEDTRAALSQGLTATEAGERSVRRVYGDAPGSYGAGINRLVERSGSWQDRSGLADTYLRRLGHAYGAGIQGEATRQGFRRALSRVERSYLGRASNLYGLLDNNDAFDYLGGLSLAVETLTGEAPANSVVHLADPGDASVEPLETALLKELRGRYLNPAWIRGLMEHGYAGARTMGSEFMEYLWGWQVTNPQIVRSWAWEAVKRVYIDDANDLGLDEFLRQGNNVHVRTNMLAIMLVAIQKGFWDADDATVEQLATEFARSVIANGLPGSGHTAPEHPMLEWVTPRLPESLRGPFSARIAAARGEPQPSGPTVTTVAEITPAGDDAASDAPKENAATPSTPATTAGESPARSGERPADDAERGESGKSAGERDARERDDDAPTPPWSPYWLLAGLGVLLAGGVIRGGLGRAR</sequence>
<keyword evidence="2" id="KW-0812">Transmembrane</keyword>
<feature type="transmembrane region" description="Helical" evidence="2">
    <location>
        <begin position="527"/>
        <end position="546"/>
    </location>
</feature>
<feature type="region of interest" description="Disordered" evidence="1">
    <location>
        <begin position="461"/>
        <end position="527"/>
    </location>
</feature>
<accession>A0A5B8RHD5</accession>
<dbReference type="InterPro" id="IPR003672">
    <property type="entry name" value="CobN/Mg_chltase"/>
</dbReference>
<name>A0A5B8RHD5_9ZZZZ</name>
<dbReference type="PANTHER" id="PTHR44119:SF4">
    <property type="entry name" value="AEROBIC COBALTOCHELATASE SUBUNIT COBN"/>
    <property type="match status" value="1"/>
</dbReference>
<evidence type="ECO:0000259" key="3">
    <source>
        <dbReference type="Pfam" id="PF02514"/>
    </source>
</evidence>
<reference evidence="4" key="1">
    <citation type="submission" date="2019-06" db="EMBL/GenBank/DDBJ databases">
        <authorList>
            <person name="Murdoch R.W."/>
            <person name="Fathepure B."/>
        </authorList>
    </citation>
    <scope>NUCLEOTIDE SEQUENCE</scope>
</reference>
<feature type="compositionally biased region" description="Low complexity" evidence="1">
    <location>
        <begin position="473"/>
        <end position="483"/>
    </location>
</feature>
<dbReference type="AlphaFoldDB" id="A0A5B8RHD5"/>
<gene>
    <name evidence="4" type="ORF">KBTEX_03657</name>
</gene>
<dbReference type="EMBL" id="MN079228">
    <property type="protein sequence ID" value="QEA07308.1"/>
    <property type="molecule type" value="Genomic_DNA"/>
</dbReference>
<protein>
    <recommendedName>
        <fullName evidence="3">CobN/magnesium chelatase domain-containing protein</fullName>
    </recommendedName>
</protein>
<evidence type="ECO:0000313" key="4">
    <source>
        <dbReference type="EMBL" id="QEA07308.1"/>
    </source>
</evidence>
<dbReference type="PANTHER" id="PTHR44119">
    <property type="entry name" value="MAGNESIUM-CHELATASE SUBUNIT CHLH, CHLOROPLASTIC"/>
    <property type="match status" value="1"/>
</dbReference>
<keyword evidence="2" id="KW-1133">Transmembrane helix</keyword>